<dbReference type="EMBL" id="CP000477">
    <property type="protein sequence ID" value="ABK15143.1"/>
    <property type="molecule type" value="Genomic_DNA"/>
</dbReference>
<keyword evidence="2" id="KW-1185">Reference proteome</keyword>
<dbReference type="Gene3D" id="3.30.1440.10">
    <property type="match status" value="1"/>
</dbReference>
<dbReference type="GeneID" id="4462086"/>
<dbReference type="Pfam" id="PF01877">
    <property type="entry name" value="RNA_binding"/>
    <property type="match status" value="1"/>
</dbReference>
<gene>
    <name evidence="1" type="ordered locus">Mthe_1368</name>
</gene>
<organism evidence="1 2">
    <name type="scientific">Methanothrix thermoacetophila (strain DSM 6194 / JCM 14653 / NBRC 101360 / PT)</name>
    <name type="common">Methanosaeta thermophila</name>
    <dbReference type="NCBI Taxonomy" id="349307"/>
    <lineage>
        <taxon>Archaea</taxon>
        <taxon>Methanobacteriati</taxon>
        <taxon>Methanobacteriota</taxon>
        <taxon>Stenosarchaea group</taxon>
        <taxon>Methanomicrobia</taxon>
        <taxon>Methanotrichales</taxon>
        <taxon>Methanotrichaceae</taxon>
        <taxon>Methanothrix</taxon>
    </lineage>
</organism>
<dbReference type="InterPro" id="IPR002739">
    <property type="entry name" value="PAB1135-like"/>
</dbReference>
<dbReference type="AlphaFoldDB" id="A0B8W9"/>
<dbReference type="Proteomes" id="UP000000674">
    <property type="component" value="Chromosome"/>
</dbReference>
<evidence type="ECO:0000313" key="1">
    <source>
        <dbReference type="EMBL" id="ABK15143.1"/>
    </source>
</evidence>
<accession>A0B8W9</accession>
<sequence>MIHRVHFRAFVSVTEDEERVRRALSIFVPLDHIRSTRASGYYGNPITILEAELRRKEGLEFIHMLREQLSAGELSRLRREIPERVDEDCKLHLRLDKQAAYRGMVRLSEAGDAIDVSVHVATYPSRYEEAVRLLREII</sequence>
<dbReference type="STRING" id="349307.Mthe_1368"/>
<dbReference type="SUPFAM" id="SSF55282">
    <property type="entry name" value="RL5-like"/>
    <property type="match status" value="1"/>
</dbReference>
<evidence type="ECO:0008006" key="3">
    <source>
        <dbReference type="Google" id="ProtNLM"/>
    </source>
</evidence>
<reference evidence="1 2" key="1">
    <citation type="submission" date="2006-10" db="EMBL/GenBank/DDBJ databases">
        <title>Complete sequence of Methanosaeta thermophila PT.</title>
        <authorList>
            <consortium name="US DOE Joint Genome Institute"/>
            <person name="Copeland A."/>
            <person name="Lucas S."/>
            <person name="Lapidus A."/>
            <person name="Barry K."/>
            <person name="Detter J.C."/>
            <person name="Glavina del Rio T."/>
            <person name="Hammon N."/>
            <person name="Israni S."/>
            <person name="Pitluck S."/>
            <person name="Chain P."/>
            <person name="Malfatti S."/>
            <person name="Shin M."/>
            <person name="Vergez L."/>
            <person name="Schmutz J."/>
            <person name="Larimer F."/>
            <person name="Land M."/>
            <person name="Hauser L."/>
            <person name="Kyrpides N."/>
            <person name="Kim E."/>
            <person name="Smith K.S."/>
            <person name="Ingram-Smith C."/>
            <person name="Richardson P."/>
        </authorList>
    </citation>
    <scope>NUCLEOTIDE SEQUENCE [LARGE SCALE GENOMIC DNA]</scope>
    <source>
        <strain evidence="2">DSM 6194 / JCM 14653 / NBRC 101360 / PT</strain>
    </source>
</reference>
<dbReference type="OrthoDB" id="10874at2157"/>
<name>A0B8W9_METTP</name>
<dbReference type="RefSeq" id="WP_011696535.1">
    <property type="nucleotide sequence ID" value="NC_008553.1"/>
</dbReference>
<dbReference type="PANTHER" id="PTHR38816">
    <property type="entry name" value="EXOSOME SUBUNIT, DUF54 FAMILY-RELATED"/>
    <property type="match status" value="1"/>
</dbReference>
<proteinExistence type="predicted"/>
<dbReference type="KEGG" id="mtp:Mthe_1368"/>
<evidence type="ECO:0000313" key="2">
    <source>
        <dbReference type="Proteomes" id="UP000000674"/>
    </source>
</evidence>
<dbReference type="PANTHER" id="PTHR38816:SF1">
    <property type="entry name" value="EXOSOME SUBUNIT"/>
    <property type="match status" value="1"/>
</dbReference>
<dbReference type="HOGENOM" id="CLU_131306_0_0_2"/>
<protein>
    <recommendedName>
        <fullName evidence="3">Exosome subunit</fullName>
    </recommendedName>
</protein>
<dbReference type="InterPro" id="IPR022803">
    <property type="entry name" value="Ribosomal_uL5_dom_sf"/>
</dbReference>